<dbReference type="SUPFAM" id="SSF50331">
    <property type="entry name" value="MOP-like"/>
    <property type="match status" value="1"/>
</dbReference>
<dbReference type="Proteomes" id="UP000240505">
    <property type="component" value="Chromosome"/>
</dbReference>
<evidence type="ECO:0000256" key="1">
    <source>
        <dbReference type="ARBA" id="ARBA00022505"/>
    </source>
</evidence>
<feature type="domain" description="Mop" evidence="3">
    <location>
        <begin position="5"/>
        <end position="70"/>
    </location>
</feature>
<dbReference type="GO" id="GO:0015689">
    <property type="term" value="P:molybdate ion transport"/>
    <property type="evidence" value="ECO:0007669"/>
    <property type="project" value="InterPro"/>
</dbReference>
<dbReference type="EMBL" id="CP028324">
    <property type="protein sequence ID" value="AVR94557.1"/>
    <property type="molecule type" value="Genomic_DNA"/>
</dbReference>
<dbReference type="NCBIfam" id="TIGR00638">
    <property type="entry name" value="Mop"/>
    <property type="match status" value="1"/>
</dbReference>
<evidence type="ECO:0000313" key="4">
    <source>
        <dbReference type="EMBL" id="AVR94557.1"/>
    </source>
</evidence>
<proteinExistence type="predicted"/>
<dbReference type="InterPro" id="IPR005116">
    <property type="entry name" value="Transp-assoc_OB_typ1"/>
</dbReference>
<sequence>MSIKAINVRNQFRGKVKEIIDGPVVSEVDIETPAGIVTSVITSRSVRDLGLAPGVEVVALVKATEVSIAKL</sequence>
<dbReference type="KEGG" id="masz:C9I28_01660"/>
<keyword evidence="1 2" id="KW-0500">Molybdenum</keyword>
<dbReference type="Gene3D" id="2.40.50.100">
    <property type="match status" value="1"/>
</dbReference>
<reference evidence="4 5" key="1">
    <citation type="submission" date="2018-03" db="EMBL/GenBank/DDBJ databases">
        <title>Massilia armeniaca sp. nov., isolated from desert soil.</title>
        <authorList>
            <person name="Huang H."/>
            <person name="Ren M."/>
        </authorList>
    </citation>
    <scope>NUCLEOTIDE SEQUENCE [LARGE SCALE GENOMIC DNA]</scope>
    <source>
        <strain evidence="4 5">ZMN-3</strain>
    </source>
</reference>
<dbReference type="PROSITE" id="PS51866">
    <property type="entry name" value="MOP"/>
    <property type="match status" value="1"/>
</dbReference>
<dbReference type="OrthoDB" id="7064636at2"/>
<dbReference type="Pfam" id="PF03459">
    <property type="entry name" value="TOBE"/>
    <property type="match status" value="1"/>
</dbReference>
<dbReference type="InterPro" id="IPR008995">
    <property type="entry name" value="Mo/tungstate-bd_C_term_dom"/>
</dbReference>
<dbReference type="AlphaFoldDB" id="A0A2R4C4K4"/>
<protein>
    <submittedName>
        <fullName evidence="4">Transporter</fullName>
    </submittedName>
</protein>
<keyword evidence="5" id="KW-1185">Reference proteome</keyword>
<organism evidence="4 5">
    <name type="scientific">Pseudoduganella armeniaca</name>
    <dbReference type="NCBI Taxonomy" id="2072590"/>
    <lineage>
        <taxon>Bacteria</taxon>
        <taxon>Pseudomonadati</taxon>
        <taxon>Pseudomonadota</taxon>
        <taxon>Betaproteobacteria</taxon>
        <taxon>Burkholderiales</taxon>
        <taxon>Oxalobacteraceae</taxon>
        <taxon>Telluria group</taxon>
        <taxon>Pseudoduganella</taxon>
    </lineage>
</organism>
<evidence type="ECO:0000256" key="2">
    <source>
        <dbReference type="PROSITE-ProRule" id="PRU01213"/>
    </source>
</evidence>
<evidence type="ECO:0000313" key="5">
    <source>
        <dbReference type="Proteomes" id="UP000240505"/>
    </source>
</evidence>
<evidence type="ECO:0000259" key="3">
    <source>
        <dbReference type="PROSITE" id="PS51866"/>
    </source>
</evidence>
<dbReference type="RefSeq" id="WP_107139908.1">
    <property type="nucleotide sequence ID" value="NZ_CP028324.1"/>
</dbReference>
<name>A0A2R4C4K4_9BURK</name>
<gene>
    <name evidence="4" type="ORF">C9I28_01660</name>
</gene>
<accession>A0A2R4C4K4</accession>
<dbReference type="InterPro" id="IPR004606">
    <property type="entry name" value="Mop_domain"/>
</dbReference>